<dbReference type="RefSeq" id="WP_069186192.1">
    <property type="nucleotide sequence ID" value="NZ_FLYE01000002.1"/>
</dbReference>
<feature type="binding site" evidence="7">
    <location>
        <position position="62"/>
    </location>
    <ligand>
        <name>Zn(2+)</name>
        <dbReference type="ChEBI" id="CHEBI:29105"/>
        <label>2</label>
    </ligand>
</feature>
<name>A0A1C3RDY3_9PROT</name>
<dbReference type="InterPro" id="IPR017782">
    <property type="entry name" value="Hydroxyacylglutathione_Hdrlase"/>
</dbReference>
<gene>
    <name evidence="7 9" type="primary">gloB</name>
    <name evidence="9" type="ORF">MTBPR1_100120</name>
</gene>
<comment type="catalytic activity">
    <reaction evidence="1 7">
        <text>an S-(2-hydroxyacyl)glutathione + H2O = a 2-hydroxy carboxylate + glutathione + H(+)</text>
        <dbReference type="Rhea" id="RHEA:21864"/>
        <dbReference type="ChEBI" id="CHEBI:15377"/>
        <dbReference type="ChEBI" id="CHEBI:15378"/>
        <dbReference type="ChEBI" id="CHEBI:57925"/>
        <dbReference type="ChEBI" id="CHEBI:58896"/>
        <dbReference type="ChEBI" id="CHEBI:71261"/>
        <dbReference type="EC" id="3.1.2.6"/>
    </reaction>
</comment>
<dbReference type="Pfam" id="PF16123">
    <property type="entry name" value="HAGH_C"/>
    <property type="match status" value="1"/>
</dbReference>
<evidence type="ECO:0000256" key="3">
    <source>
        <dbReference type="ARBA" id="ARBA00006759"/>
    </source>
</evidence>
<dbReference type="InterPro" id="IPR032282">
    <property type="entry name" value="HAGH_C"/>
</dbReference>
<dbReference type="GO" id="GO:0019243">
    <property type="term" value="P:methylglyoxal catabolic process to D-lactate via S-lactoyl-glutathione"/>
    <property type="evidence" value="ECO:0007669"/>
    <property type="project" value="UniProtKB-UniRule"/>
</dbReference>
<evidence type="ECO:0000313" key="10">
    <source>
        <dbReference type="Proteomes" id="UP000231658"/>
    </source>
</evidence>
<dbReference type="PANTHER" id="PTHR43705">
    <property type="entry name" value="HYDROXYACYLGLUTATHIONE HYDROLASE"/>
    <property type="match status" value="1"/>
</dbReference>
<feature type="binding site" evidence="7">
    <location>
        <position position="57"/>
    </location>
    <ligand>
        <name>Zn(2+)</name>
        <dbReference type="ChEBI" id="CHEBI:29105"/>
        <label>1</label>
    </ligand>
</feature>
<evidence type="ECO:0000259" key="8">
    <source>
        <dbReference type="SMART" id="SM00849"/>
    </source>
</evidence>
<dbReference type="GO" id="GO:0046872">
    <property type="term" value="F:metal ion binding"/>
    <property type="evidence" value="ECO:0007669"/>
    <property type="project" value="UniProtKB-KW"/>
</dbReference>
<dbReference type="Gene3D" id="3.60.15.10">
    <property type="entry name" value="Ribonuclease Z/Hydroxyacylglutathione hydrolase-like"/>
    <property type="match status" value="1"/>
</dbReference>
<dbReference type="InterPro" id="IPR001279">
    <property type="entry name" value="Metallo-B-lactamas"/>
</dbReference>
<dbReference type="NCBIfam" id="TIGR03413">
    <property type="entry name" value="GSH_gloB"/>
    <property type="match status" value="1"/>
</dbReference>
<accession>A0A1C3RDY3</accession>
<organism evidence="9 10">
    <name type="scientific">Candidatus Terasakiella magnetica</name>
    <dbReference type="NCBI Taxonomy" id="1867952"/>
    <lineage>
        <taxon>Bacteria</taxon>
        <taxon>Pseudomonadati</taxon>
        <taxon>Pseudomonadota</taxon>
        <taxon>Alphaproteobacteria</taxon>
        <taxon>Rhodospirillales</taxon>
        <taxon>Terasakiellaceae</taxon>
        <taxon>Terasakiella</taxon>
    </lineage>
</organism>
<dbReference type="EMBL" id="FLYE01000002">
    <property type="protein sequence ID" value="SCA55479.1"/>
    <property type="molecule type" value="Genomic_DNA"/>
</dbReference>
<keyword evidence="6 7" id="KW-0862">Zinc</keyword>
<evidence type="ECO:0000313" key="9">
    <source>
        <dbReference type="EMBL" id="SCA55479.1"/>
    </source>
</evidence>
<feature type="binding site" evidence="7">
    <location>
        <position position="61"/>
    </location>
    <ligand>
        <name>Zn(2+)</name>
        <dbReference type="ChEBI" id="CHEBI:29105"/>
        <label>2</label>
    </ligand>
</feature>
<comment type="similarity">
    <text evidence="3 7">Belongs to the metallo-beta-lactamase superfamily. Glyoxalase II family.</text>
</comment>
<evidence type="ECO:0000256" key="1">
    <source>
        <dbReference type="ARBA" id="ARBA00001623"/>
    </source>
</evidence>
<feature type="binding site" evidence="7">
    <location>
        <position position="59"/>
    </location>
    <ligand>
        <name>Zn(2+)</name>
        <dbReference type="ChEBI" id="CHEBI:29105"/>
        <label>1</label>
    </ligand>
</feature>
<feature type="binding site" evidence="7">
    <location>
        <position position="134"/>
    </location>
    <ligand>
        <name>Zn(2+)</name>
        <dbReference type="ChEBI" id="CHEBI:29105"/>
        <label>1</label>
    </ligand>
</feature>
<dbReference type="EC" id="3.1.2.6" evidence="7"/>
<dbReference type="SUPFAM" id="SSF56281">
    <property type="entry name" value="Metallo-hydrolase/oxidoreductase"/>
    <property type="match status" value="1"/>
</dbReference>
<evidence type="ECO:0000256" key="5">
    <source>
        <dbReference type="ARBA" id="ARBA00022801"/>
    </source>
</evidence>
<protein>
    <recommendedName>
        <fullName evidence="7">Hydroxyacylglutathione hydrolase</fullName>
        <ecNumber evidence="7">3.1.2.6</ecNumber>
    </recommendedName>
    <alternativeName>
        <fullName evidence="7">Glyoxalase II</fullName>
        <shortName evidence="7">Glx II</shortName>
    </alternativeName>
</protein>
<keyword evidence="4 7" id="KW-0479">Metal-binding</keyword>
<evidence type="ECO:0000256" key="2">
    <source>
        <dbReference type="ARBA" id="ARBA00004963"/>
    </source>
</evidence>
<feature type="binding site" evidence="7">
    <location>
        <position position="172"/>
    </location>
    <ligand>
        <name>Zn(2+)</name>
        <dbReference type="ChEBI" id="CHEBI:29105"/>
        <label>2</label>
    </ligand>
</feature>
<dbReference type="InterPro" id="IPR050110">
    <property type="entry name" value="Glyoxalase_II_hydrolase"/>
</dbReference>
<feature type="binding site" evidence="7">
    <location>
        <position position="115"/>
    </location>
    <ligand>
        <name>Zn(2+)</name>
        <dbReference type="ChEBI" id="CHEBI:29105"/>
        <label>1</label>
    </ligand>
</feature>
<dbReference type="CDD" id="cd07723">
    <property type="entry name" value="hydroxyacylglutathione_hydrolase_MBL-fold"/>
    <property type="match status" value="1"/>
</dbReference>
<dbReference type="OrthoDB" id="9802248at2"/>
<dbReference type="HAMAP" id="MF_01374">
    <property type="entry name" value="Glyoxalase_2"/>
    <property type="match status" value="1"/>
</dbReference>
<comment type="cofactor">
    <cofactor evidence="7">
        <name>Zn(2+)</name>
        <dbReference type="ChEBI" id="CHEBI:29105"/>
    </cofactor>
    <text evidence="7">Binds 2 Zn(2+) ions per subunit.</text>
</comment>
<dbReference type="InterPro" id="IPR035680">
    <property type="entry name" value="Clx_II_MBL"/>
</dbReference>
<dbReference type="Proteomes" id="UP000231658">
    <property type="component" value="Unassembled WGS sequence"/>
</dbReference>
<dbReference type="AlphaFoldDB" id="A0A1C3RDY3"/>
<comment type="function">
    <text evidence="7">Thiolesterase that catalyzes the hydrolysis of S-D-lactoyl-glutathione to form glutathione and D-lactic acid.</text>
</comment>
<dbReference type="InterPro" id="IPR036866">
    <property type="entry name" value="RibonucZ/Hydroxyglut_hydro"/>
</dbReference>
<proteinExistence type="inferred from homology"/>
<dbReference type="STRING" id="1867952.MTBPR1_100120"/>
<reference evidence="9 10" key="1">
    <citation type="submission" date="2016-07" db="EMBL/GenBank/DDBJ databases">
        <authorList>
            <person name="Lefevre C.T."/>
        </authorList>
    </citation>
    <scope>NUCLEOTIDE SEQUENCE [LARGE SCALE GENOMIC DNA]</scope>
    <source>
        <strain evidence="9">PR1</strain>
    </source>
</reference>
<evidence type="ECO:0000256" key="6">
    <source>
        <dbReference type="ARBA" id="ARBA00022833"/>
    </source>
</evidence>
<dbReference type="Pfam" id="PF00753">
    <property type="entry name" value="Lactamase_B"/>
    <property type="match status" value="1"/>
</dbReference>
<dbReference type="PIRSF" id="PIRSF005457">
    <property type="entry name" value="Glx"/>
    <property type="match status" value="1"/>
</dbReference>
<comment type="pathway">
    <text evidence="2 7">Secondary metabolite metabolism; methylglyoxal degradation; (R)-lactate from methylglyoxal: step 2/2.</text>
</comment>
<dbReference type="GO" id="GO:0004416">
    <property type="term" value="F:hydroxyacylglutathione hydrolase activity"/>
    <property type="evidence" value="ECO:0007669"/>
    <property type="project" value="UniProtKB-UniRule"/>
</dbReference>
<evidence type="ECO:0000256" key="4">
    <source>
        <dbReference type="ARBA" id="ARBA00022723"/>
    </source>
</evidence>
<feature type="domain" description="Metallo-beta-lactamase" evidence="8">
    <location>
        <begin position="14"/>
        <end position="172"/>
    </location>
</feature>
<keyword evidence="10" id="KW-1185">Reference proteome</keyword>
<dbReference type="UniPathway" id="UPA00619">
    <property type="reaction ID" value="UER00676"/>
</dbReference>
<feature type="binding site" evidence="7">
    <location>
        <position position="134"/>
    </location>
    <ligand>
        <name>Zn(2+)</name>
        <dbReference type="ChEBI" id="CHEBI:29105"/>
        <label>2</label>
    </ligand>
</feature>
<evidence type="ECO:0000256" key="7">
    <source>
        <dbReference type="HAMAP-Rule" id="MF_01374"/>
    </source>
</evidence>
<dbReference type="SMART" id="SM00849">
    <property type="entry name" value="Lactamase_B"/>
    <property type="match status" value="1"/>
</dbReference>
<dbReference type="PANTHER" id="PTHR43705:SF1">
    <property type="entry name" value="HYDROXYACYLGLUTATHIONE HYDROLASE GLOB"/>
    <property type="match status" value="1"/>
</dbReference>
<keyword evidence="5 7" id="KW-0378">Hydrolase</keyword>
<comment type="subunit">
    <text evidence="7">Monomer.</text>
</comment>
<sequence>MAALQIEQVPVLSDNYVYLIYDPDTKACACVDPAESAPVKRRLDELGWRLTHIFNTHHHNDHIGGNLPLKQAYECEIIGCANDAARISGIDVQVSEGDRFNFGSSTCKVFEVPGHTSGHIAFWFEEDQALFCGDTLFALGCGRLFEGTPSQMWDSLSKFKALPNETRVYCAHEYTQANAEFALTIEPDNQALVSRMAEIKELRAQGKPTVPSTIGLEKATNPFLRPEETGVQKTLNMVGEDTVAVFAEVRHRKDNF</sequence>